<dbReference type="EMBL" id="HBUF01160144">
    <property type="protein sequence ID" value="CAG6649870.1"/>
    <property type="molecule type" value="Transcribed_RNA"/>
</dbReference>
<dbReference type="EMBL" id="HBUF01160141">
    <property type="protein sequence ID" value="CAG6649853.1"/>
    <property type="molecule type" value="Transcribed_RNA"/>
</dbReference>
<dbReference type="EMBL" id="HBUF01160143">
    <property type="protein sequence ID" value="CAG6649865.1"/>
    <property type="molecule type" value="Transcribed_RNA"/>
</dbReference>
<dbReference type="AlphaFoldDB" id="A0A8D8REZ0"/>
<dbReference type="EMBL" id="HBUF01160138">
    <property type="protein sequence ID" value="CAG6649837.1"/>
    <property type="molecule type" value="Transcribed_RNA"/>
</dbReference>
<evidence type="ECO:0000313" key="1">
    <source>
        <dbReference type="EMBL" id="CAG6649825.1"/>
    </source>
</evidence>
<dbReference type="EMBL" id="HBUF01325207">
    <property type="protein sequence ID" value="CAG6695758.1"/>
    <property type="molecule type" value="Transcribed_RNA"/>
</dbReference>
<dbReference type="EMBL" id="HBUF01325206">
    <property type="protein sequence ID" value="CAG6695756.1"/>
    <property type="molecule type" value="Transcribed_RNA"/>
</dbReference>
<dbReference type="EMBL" id="HBUF01160139">
    <property type="protein sequence ID" value="CAG6649842.1"/>
    <property type="molecule type" value="Transcribed_RNA"/>
</dbReference>
<dbReference type="EMBL" id="HBUF01682919">
    <property type="protein sequence ID" value="CAG6792724.1"/>
    <property type="molecule type" value="Transcribed_RNA"/>
</dbReference>
<dbReference type="EMBL" id="HBUF01682917">
    <property type="protein sequence ID" value="CAG6792718.1"/>
    <property type="molecule type" value="Transcribed_RNA"/>
</dbReference>
<organism evidence="1">
    <name type="scientific">Cacopsylla melanoneura</name>
    <dbReference type="NCBI Taxonomy" id="428564"/>
    <lineage>
        <taxon>Eukaryota</taxon>
        <taxon>Metazoa</taxon>
        <taxon>Ecdysozoa</taxon>
        <taxon>Arthropoda</taxon>
        <taxon>Hexapoda</taxon>
        <taxon>Insecta</taxon>
        <taxon>Pterygota</taxon>
        <taxon>Neoptera</taxon>
        <taxon>Paraneoptera</taxon>
        <taxon>Hemiptera</taxon>
        <taxon>Sternorrhyncha</taxon>
        <taxon>Psylloidea</taxon>
        <taxon>Psyllidae</taxon>
        <taxon>Psyllinae</taxon>
        <taxon>Cacopsylla</taxon>
    </lineage>
</organism>
<dbReference type="EMBL" id="HBUF01682914">
    <property type="protein sequence ID" value="CAG6792709.1"/>
    <property type="molecule type" value="Transcribed_RNA"/>
</dbReference>
<dbReference type="EMBL" id="HBUF01160147">
    <property type="protein sequence ID" value="CAG6649887.1"/>
    <property type="molecule type" value="Transcribed_RNA"/>
</dbReference>
<proteinExistence type="predicted"/>
<accession>A0A8D8REZ0</accession>
<protein>
    <submittedName>
        <fullName evidence="1">Uncharacterized protein</fullName>
    </submittedName>
</protein>
<dbReference type="EMBL" id="HBUF01160136">
    <property type="protein sequence ID" value="CAG6649825.1"/>
    <property type="molecule type" value="Transcribed_RNA"/>
</dbReference>
<dbReference type="EMBL" id="HBUF01682915">
    <property type="protein sequence ID" value="CAG6792712.1"/>
    <property type="molecule type" value="Transcribed_RNA"/>
</dbReference>
<dbReference type="EMBL" id="HBUF01160145">
    <property type="protein sequence ID" value="CAG6649875.1"/>
    <property type="molecule type" value="Transcribed_RNA"/>
</dbReference>
<name>A0A8D8REZ0_9HEMI</name>
<sequence length="106" mass="12905">MRKRKRKKTRMKTMKRIRRKIMIVNWIKTEVMMILIVKMKRKTILLKVMMKETMKPNHRILKTREENCKNDAEVIMRTKRNRNKTMNMFLNTVSSHLNSTTGVKVK</sequence>
<dbReference type="EMBL" id="HBUF01160146">
    <property type="protein sequence ID" value="CAG6649881.1"/>
    <property type="molecule type" value="Transcribed_RNA"/>
</dbReference>
<dbReference type="EMBL" id="HBUF01160140">
    <property type="protein sequence ID" value="CAG6649847.1"/>
    <property type="molecule type" value="Transcribed_RNA"/>
</dbReference>
<dbReference type="EMBL" id="HBUF01160137">
    <property type="protein sequence ID" value="CAG6649831.1"/>
    <property type="molecule type" value="Transcribed_RNA"/>
</dbReference>
<dbReference type="EMBL" id="HBUF01682918">
    <property type="protein sequence ID" value="CAG6792721.1"/>
    <property type="molecule type" value="Transcribed_RNA"/>
</dbReference>
<dbReference type="EMBL" id="HBUF01160142">
    <property type="protein sequence ID" value="CAG6649859.1"/>
    <property type="molecule type" value="Transcribed_RNA"/>
</dbReference>
<dbReference type="EMBL" id="HBUF01682916">
    <property type="protein sequence ID" value="CAG6792715.1"/>
    <property type="molecule type" value="Transcribed_RNA"/>
</dbReference>
<reference evidence="1" key="1">
    <citation type="submission" date="2021-05" db="EMBL/GenBank/DDBJ databases">
        <authorList>
            <person name="Alioto T."/>
            <person name="Alioto T."/>
            <person name="Gomez Garrido J."/>
        </authorList>
    </citation>
    <scope>NUCLEOTIDE SEQUENCE</scope>
</reference>